<evidence type="ECO:0000256" key="5">
    <source>
        <dbReference type="ARBA" id="ARBA00023136"/>
    </source>
</evidence>
<keyword evidence="6" id="KW-0998">Cell outer membrane</keyword>
<reference evidence="10" key="1">
    <citation type="journal article" date="2019" name="Int. J. Syst. Evol. Microbiol.">
        <title>The Global Catalogue of Microorganisms (GCM) 10K type strain sequencing project: providing services to taxonomists for standard genome sequencing and annotation.</title>
        <authorList>
            <consortium name="The Broad Institute Genomics Platform"/>
            <consortium name="The Broad Institute Genome Sequencing Center for Infectious Disease"/>
            <person name="Wu L."/>
            <person name="Ma J."/>
        </authorList>
    </citation>
    <scope>NUCLEOTIDE SEQUENCE [LARGE SCALE GENOMIC DNA]</scope>
    <source>
        <strain evidence="10">CCUG 63418</strain>
    </source>
</reference>
<protein>
    <submittedName>
        <fullName evidence="9">Carboxypeptidase regulatory-like domain-containing protein</fullName>
    </submittedName>
</protein>
<dbReference type="Pfam" id="PF25183">
    <property type="entry name" value="OMP_b-brl_4"/>
    <property type="match status" value="1"/>
</dbReference>
<keyword evidence="4" id="KW-0812">Transmembrane</keyword>
<dbReference type="PANTHER" id="PTHR30069">
    <property type="entry name" value="TONB-DEPENDENT OUTER MEMBRANE RECEPTOR"/>
    <property type="match status" value="1"/>
</dbReference>
<evidence type="ECO:0000256" key="6">
    <source>
        <dbReference type="ARBA" id="ARBA00023237"/>
    </source>
</evidence>
<dbReference type="Proteomes" id="UP001596958">
    <property type="component" value="Unassembled WGS sequence"/>
</dbReference>
<feature type="chain" id="PRO_5046400464" evidence="7">
    <location>
        <begin position="20"/>
        <end position="1124"/>
    </location>
</feature>
<evidence type="ECO:0000256" key="3">
    <source>
        <dbReference type="ARBA" id="ARBA00022452"/>
    </source>
</evidence>
<comment type="caution">
    <text evidence="9">The sequence shown here is derived from an EMBL/GenBank/DDBJ whole genome shotgun (WGS) entry which is preliminary data.</text>
</comment>
<dbReference type="EMBL" id="JBHTHU010000005">
    <property type="protein sequence ID" value="MFD0749731.1"/>
    <property type="molecule type" value="Genomic_DNA"/>
</dbReference>
<dbReference type="Gene3D" id="2.40.170.20">
    <property type="entry name" value="TonB-dependent receptor, beta-barrel domain"/>
    <property type="match status" value="1"/>
</dbReference>
<dbReference type="InterPro" id="IPR039426">
    <property type="entry name" value="TonB-dep_rcpt-like"/>
</dbReference>
<keyword evidence="5" id="KW-0472">Membrane</keyword>
<accession>A0ABW2YZ37</accession>
<dbReference type="SUPFAM" id="SSF56935">
    <property type="entry name" value="Porins"/>
    <property type="match status" value="1"/>
</dbReference>
<evidence type="ECO:0000256" key="2">
    <source>
        <dbReference type="ARBA" id="ARBA00022448"/>
    </source>
</evidence>
<name>A0ABW2YZ37_9SPHI</name>
<evidence type="ECO:0000313" key="10">
    <source>
        <dbReference type="Proteomes" id="UP001596958"/>
    </source>
</evidence>
<proteinExistence type="predicted"/>
<dbReference type="InterPro" id="IPR008969">
    <property type="entry name" value="CarboxyPept-like_regulatory"/>
</dbReference>
<dbReference type="Pfam" id="PF13620">
    <property type="entry name" value="CarboxypepD_reg"/>
    <property type="match status" value="1"/>
</dbReference>
<keyword evidence="2" id="KW-0813">Transport</keyword>
<gene>
    <name evidence="9" type="ORF">ACFQZS_06235</name>
</gene>
<evidence type="ECO:0000313" key="9">
    <source>
        <dbReference type="EMBL" id="MFD0749731.1"/>
    </source>
</evidence>
<keyword evidence="3" id="KW-1134">Transmembrane beta strand</keyword>
<dbReference type="SUPFAM" id="SSF49464">
    <property type="entry name" value="Carboxypeptidase regulatory domain-like"/>
    <property type="match status" value="1"/>
</dbReference>
<comment type="subcellular location">
    <subcellularLocation>
        <location evidence="1">Cell outer membrane</location>
        <topology evidence="1">Multi-pass membrane protein</topology>
    </subcellularLocation>
</comment>
<evidence type="ECO:0000256" key="1">
    <source>
        <dbReference type="ARBA" id="ARBA00004571"/>
    </source>
</evidence>
<dbReference type="PANTHER" id="PTHR30069:SF46">
    <property type="entry name" value="OAR PROTEIN"/>
    <property type="match status" value="1"/>
</dbReference>
<sequence length="1124" mass="121717">MRKFLLLLITAVFTTAAFAQVTTSSITGTVKDSKGLALPGATVKATHEPSGTVYAVATNSDGFFNIPGMRVGGPYNVEVTFVSFSKQTFSGITLQLGQPFLLNAELTESGTELKTVNISAVGTKRIVTAKLGASTNINRTQLQSLPTFSRSITDFTRLTPQANGGTGFAGRDARYNSITVDGANLNNTFGTSSDLLPGGGAQPVSIEAYDEISVNIAPFDVRQSGFTGAGIYATTKSGTNTFHGSAYGFYKNQSFNGTKIGDLDLSLQNAKATTKTYGFSLGGPILKNKLFFYANFEKEVATNPGINFSPKGGSGTGIVAETPVEDLQKVSAYLKDKFGYETGGYDNFSAFQPKNTKALIRFDYNINDKNKLTVKYSYLKATSDQTVNNASTPNNAAYSVTGSNGSPLSRGSGGLVNNRYSNRSIAFDNSNYGFLNKVHTGTAELNSTINAKMSNQLLVTFKKYGNPRTTKGETFPTIDIYNGKGDNYITAGSDPYTKYNDVVDNTTTVYDNFTYYAGKHTLTGGVSYEYQKVGNAFMPGAAGSYIYNSLDDFLADKPPVQFTYNYSLIPGQDKVFSANLRIGTLSLYAQDEFNVSPNFKFTYGLRAEKSTYLENPVENPQLTALQFPDPSSNTGGMMSYNSGVWPTSPWMLSPRVGFRATFLDDKSLVLRGGMGIFSGRVPYVFLTNLPSNSGMYNFGGVATTAQLAGIKLVKDPSTYANLFPQSAGTAYQSASVVLDKNFKFPQVFRVNLGIDKNLGNGFNATFEALYTKDINAVRMRNVNLKNPTGTIQEGEYTRARYVGTGTATPNNGFTSVGVTAQDRNIYPNNPALSVIALENTNKGYATSLTGQLSKTFDNGFNASVAYTYTAAKEAFSTVGTTATNVWTSTSNVGTSNDVELGNTAFVIPHRIVGSISYKFNYLDHASTSIGLFYQGSAQASVNGGYSYTIQGDLNGDGNASTDLMYIPKRANEITFLPYTTTVNGVAYTYTAQQQSAAFEQFVNNTPYLKDRRGKYAERNAAYLPWYNRIDADIKQEFYIKSGGMKHTLQISATIVNLPNLLSNTWGIQKQTTTMQPLALVGVDANGNAAYNMRQLNGLLINTPYQNIQSTNTTWSILMGARYSF</sequence>
<feature type="domain" description="TonB-dependent transporter Oar-like beta-barrel" evidence="8">
    <location>
        <begin position="234"/>
        <end position="1059"/>
    </location>
</feature>
<dbReference type="RefSeq" id="WP_377098355.1">
    <property type="nucleotide sequence ID" value="NZ_JBHTHU010000005.1"/>
</dbReference>
<organism evidence="9 10">
    <name type="scientific">Mucilaginibacter calamicampi</name>
    <dbReference type="NCBI Taxonomy" id="1302352"/>
    <lineage>
        <taxon>Bacteria</taxon>
        <taxon>Pseudomonadati</taxon>
        <taxon>Bacteroidota</taxon>
        <taxon>Sphingobacteriia</taxon>
        <taxon>Sphingobacteriales</taxon>
        <taxon>Sphingobacteriaceae</taxon>
        <taxon>Mucilaginibacter</taxon>
    </lineage>
</organism>
<evidence type="ECO:0000259" key="8">
    <source>
        <dbReference type="Pfam" id="PF25183"/>
    </source>
</evidence>
<evidence type="ECO:0000256" key="7">
    <source>
        <dbReference type="SAM" id="SignalP"/>
    </source>
</evidence>
<keyword evidence="7" id="KW-0732">Signal</keyword>
<dbReference type="InterPro" id="IPR036942">
    <property type="entry name" value="Beta-barrel_TonB_sf"/>
</dbReference>
<feature type="signal peptide" evidence="7">
    <location>
        <begin position="1"/>
        <end position="19"/>
    </location>
</feature>
<dbReference type="Gene3D" id="2.60.40.1120">
    <property type="entry name" value="Carboxypeptidase-like, regulatory domain"/>
    <property type="match status" value="1"/>
</dbReference>
<evidence type="ECO:0000256" key="4">
    <source>
        <dbReference type="ARBA" id="ARBA00022692"/>
    </source>
</evidence>
<keyword evidence="10" id="KW-1185">Reference proteome</keyword>
<dbReference type="InterPro" id="IPR057601">
    <property type="entry name" value="Oar-like_b-barrel"/>
</dbReference>